<dbReference type="PANTHER" id="PTHR22946">
    <property type="entry name" value="DIENELACTONE HYDROLASE DOMAIN-CONTAINING PROTEIN-RELATED"/>
    <property type="match status" value="1"/>
</dbReference>
<organism evidence="3 4">
    <name type="scientific">Paenibacillus allorhizosphaerae</name>
    <dbReference type="NCBI Taxonomy" id="2849866"/>
    <lineage>
        <taxon>Bacteria</taxon>
        <taxon>Bacillati</taxon>
        <taxon>Bacillota</taxon>
        <taxon>Bacilli</taxon>
        <taxon>Bacillales</taxon>
        <taxon>Paenibacillaceae</taxon>
        <taxon>Paenibacillus</taxon>
    </lineage>
</organism>
<protein>
    <recommendedName>
        <fullName evidence="2">Dienelactone hydrolase domain-containing protein</fullName>
    </recommendedName>
</protein>
<sequence length="349" mass="39463">MEDYKLSACSITNIPSLTDSVESAGLWERRQEHVRRAWRELLGTPPASYLPARPGDEISFEVVEETAESDHRRLDIRYRTNHGETLYAYLLVPLQEPPLRGGKYPAVLALHPTTAEGRADVATPQGRENRRYGLELASRGYVVLAPDSIAFGNRIYPGTEPFQTAPFYERYPGWTAVGKMLDDHIAALNLLAALPEVDEGRMGAIGHSLGGYNAWFLAGMDRRIKAAASSCGFSMFTDDPDPYRWGQREWFSHFPALTELLKADRIPFEWHEIAALALPTPMFMWSGISDRIFSNWAAIASGMTELERLYRKDASPEAFEFWMGPSGHDFPPRARKLAYEFLDRWLKSS</sequence>
<dbReference type="InterPro" id="IPR050261">
    <property type="entry name" value="FrsA_esterase"/>
</dbReference>
<proteinExistence type="predicted"/>
<dbReference type="RefSeq" id="WP_218101466.1">
    <property type="nucleotide sequence ID" value="NZ_CAJVCE010000018.1"/>
</dbReference>
<name>A0ABN7TUD1_9BACL</name>
<gene>
    <name evidence="3" type="ORF">PAECIP111802_05239</name>
</gene>
<dbReference type="Pfam" id="PF01738">
    <property type="entry name" value="DLH"/>
    <property type="match status" value="1"/>
</dbReference>
<dbReference type="Proteomes" id="UP000730618">
    <property type="component" value="Unassembled WGS sequence"/>
</dbReference>
<keyword evidence="1" id="KW-0378">Hydrolase</keyword>
<dbReference type="InterPro" id="IPR002925">
    <property type="entry name" value="Dienelactn_hydro"/>
</dbReference>
<accession>A0ABN7TUD1</accession>
<dbReference type="PANTHER" id="PTHR22946:SF9">
    <property type="entry name" value="POLYKETIDE TRANSFERASE AF380"/>
    <property type="match status" value="1"/>
</dbReference>
<evidence type="ECO:0000256" key="1">
    <source>
        <dbReference type="ARBA" id="ARBA00022801"/>
    </source>
</evidence>
<keyword evidence="4" id="KW-1185">Reference proteome</keyword>
<feature type="domain" description="Dienelactone hydrolase" evidence="2">
    <location>
        <begin position="134"/>
        <end position="232"/>
    </location>
</feature>
<reference evidence="3 4" key="1">
    <citation type="submission" date="2021-06" db="EMBL/GenBank/DDBJ databases">
        <authorList>
            <person name="Criscuolo A."/>
        </authorList>
    </citation>
    <scope>NUCLEOTIDE SEQUENCE [LARGE SCALE GENOMIC DNA]</scope>
    <source>
        <strain evidence="4">CIP 111802</strain>
    </source>
</reference>
<evidence type="ECO:0000259" key="2">
    <source>
        <dbReference type="Pfam" id="PF01738"/>
    </source>
</evidence>
<evidence type="ECO:0000313" key="4">
    <source>
        <dbReference type="Proteomes" id="UP000730618"/>
    </source>
</evidence>
<dbReference type="EMBL" id="CAJVCE010000018">
    <property type="protein sequence ID" value="CAG7652509.1"/>
    <property type="molecule type" value="Genomic_DNA"/>
</dbReference>
<comment type="caution">
    <text evidence="3">The sequence shown here is derived from an EMBL/GenBank/DDBJ whole genome shotgun (WGS) entry which is preliminary data.</text>
</comment>
<evidence type="ECO:0000313" key="3">
    <source>
        <dbReference type="EMBL" id="CAG7652509.1"/>
    </source>
</evidence>